<dbReference type="EMBL" id="FOTG01000002">
    <property type="protein sequence ID" value="SFL03145.1"/>
    <property type="molecule type" value="Genomic_DNA"/>
</dbReference>
<sequence>MKIKMSEVIAQRDSLKSSISQTKSQLLSAKKKLKSAANSEALKGDVKDAIDNKITNYQVPLLTNYVNSLDVISQGYDNLISSFKSIVSENSDSAIIDTDVLQQMVDKFDSPLEQLKTSSDAINKAIDDVADIVTLTKVTTDDAISEFRGAKKVLTNTIKDMGTFNNTVFTSEAGDILDEQNTKINSLATTGLAPYDSGIAKEFYRKTDYKTAVKETKLVVSGKVRRDQLKNELAKNLYDSKYSGYMVETNSLPAPILLTLEKKGSHYYKEFEKIMNCDVSKGTNTILTNTKNQLKNIQKGYVAMHLRQLDTTAKNGVSQIVYLHGNKYLDTFLGADKYVNKRRLQKGKPYSFLESNGKTVRHGKYAQVFFEDSGLLYPEAIIKGHSVNWKAIKSNLKSMTIDKGLAVMKGSAAKKLTFGVSGFISDAKVLKNAKGVGKIIPGVNLAAGLFDVGVGTSTTDDIARKNGIKRGSNEYKTSQVAGIGIDAAKVGVETAAATVTYSAVATAATVGVTAIGLTAAAPVVAGVAVVATSIAATAVVTNALSPCTEKLATTTKEIATKSIKTISDGMKSFGKTLGKVFK</sequence>
<dbReference type="EMBL" id="AUZH01000013">
    <property type="protein sequence ID" value="KFN88253.1"/>
    <property type="molecule type" value="Genomic_DNA"/>
</dbReference>
<evidence type="ECO:0000256" key="1">
    <source>
        <dbReference type="ARBA" id="ARBA00034117"/>
    </source>
</evidence>
<proteinExistence type="inferred from homology"/>
<evidence type="ECO:0000259" key="2">
    <source>
        <dbReference type="PROSITE" id="PS51756"/>
    </source>
</evidence>
<evidence type="ECO:0000313" key="4">
    <source>
        <dbReference type="EMBL" id="SFL03145.1"/>
    </source>
</evidence>
<dbReference type="Pfam" id="PF04740">
    <property type="entry name" value="LXG"/>
    <property type="match status" value="1"/>
</dbReference>
<evidence type="ECO:0000313" key="6">
    <source>
        <dbReference type="Proteomes" id="UP000182793"/>
    </source>
</evidence>
<dbReference type="Proteomes" id="UP000029382">
    <property type="component" value="Unassembled WGS sequence"/>
</dbReference>
<dbReference type="RefSeq" id="WP_080728290.1">
    <property type="nucleotide sequence ID" value="NZ_AUZH01000013.1"/>
</dbReference>
<organism evidence="3 5">
    <name type="scientific">Streptococcus equinus JB1</name>
    <dbReference type="NCBI Taxonomy" id="1294274"/>
    <lineage>
        <taxon>Bacteria</taxon>
        <taxon>Bacillati</taxon>
        <taxon>Bacillota</taxon>
        <taxon>Bacilli</taxon>
        <taxon>Lactobacillales</taxon>
        <taxon>Streptococcaceae</taxon>
        <taxon>Streptococcus</taxon>
    </lineage>
</organism>
<protein>
    <submittedName>
        <fullName evidence="4">LXG domain of WXG superfamily protein</fullName>
    </submittedName>
</protein>
<comment type="caution">
    <text evidence="3">The sequence shown here is derived from an EMBL/GenBank/DDBJ whole genome shotgun (WGS) entry which is preliminary data.</text>
</comment>
<feature type="domain" description="LXG" evidence="2">
    <location>
        <begin position="1"/>
        <end position="230"/>
    </location>
</feature>
<comment type="similarity">
    <text evidence="1">In the N-terminal section; belongs to the LXG family.</text>
</comment>
<evidence type="ECO:0000313" key="3">
    <source>
        <dbReference type="EMBL" id="KFN88253.1"/>
    </source>
</evidence>
<evidence type="ECO:0000313" key="5">
    <source>
        <dbReference type="Proteomes" id="UP000029382"/>
    </source>
</evidence>
<reference evidence="3 5" key="1">
    <citation type="journal article" date="2014" name="Genome Announc.">
        <title>Draft Genome Sequences of Streptococcus bovis Strains ATCC 33317 and JB1.</title>
        <authorList>
            <person name="Benahmed F.H."/>
            <person name="Gopinath G.R."/>
            <person name="Harbottle H."/>
            <person name="Cotta M.A."/>
            <person name="Luo Y."/>
            <person name="Henderson C."/>
            <person name="Teri P."/>
            <person name="Soppet D."/>
            <person name="Rasmussen M."/>
            <person name="Whitehead T.R."/>
            <person name="Davidson M."/>
        </authorList>
    </citation>
    <scope>NUCLEOTIDE SEQUENCE [LARGE SCALE GENOMIC DNA]</scope>
    <source>
        <strain evidence="3 5">JB1</strain>
    </source>
</reference>
<keyword evidence="6" id="KW-1185">Reference proteome</keyword>
<dbReference type="InterPro" id="IPR006829">
    <property type="entry name" value="LXG_dom"/>
</dbReference>
<accession>A0A091CBA7</accession>
<dbReference type="PROSITE" id="PS51756">
    <property type="entry name" value="LXG"/>
    <property type="match status" value="1"/>
</dbReference>
<dbReference type="Proteomes" id="UP000182793">
    <property type="component" value="Unassembled WGS sequence"/>
</dbReference>
<reference evidence="4 6" key="2">
    <citation type="submission" date="2016-10" db="EMBL/GenBank/DDBJ databases">
        <authorList>
            <person name="Varghese N."/>
            <person name="Submissions S."/>
        </authorList>
    </citation>
    <scope>NUCLEOTIDE SEQUENCE [LARGE SCALE GENOMIC DNA]</scope>
    <source>
        <strain evidence="4 6">JB1</strain>
    </source>
</reference>
<name>A0A091CBA7_STREI</name>
<dbReference type="AlphaFoldDB" id="A0A091CBA7"/>
<gene>
    <name evidence="3" type="ORF">H702_04165</name>
    <name evidence="4" type="ORF">SAMN02910290_00112</name>
</gene>